<dbReference type="PANTHER" id="PTHR11403:SF2">
    <property type="entry name" value="CYTOCHROME BO(3) UBIQUINOL OXIDASE SUBUNIT 3"/>
    <property type="match status" value="1"/>
</dbReference>
<dbReference type="GO" id="GO:0004129">
    <property type="term" value="F:cytochrome-c oxidase activity"/>
    <property type="evidence" value="ECO:0007669"/>
    <property type="project" value="UniProtKB-EC"/>
</dbReference>
<evidence type="ECO:0000256" key="4">
    <source>
        <dbReference type="ARBA" id="ARBA00022475"/>
    </source>
</evidence>
<dbReference type="Gene3D" id="1.20.120.80">
    <property type="entry name" value="Cytochrome c oxidase, subunit III, four-helix bundle"/>
    <property type="match status" value="1"/>
</dbReference>
<keyword evidence="4" id="KW-1003">Cell membrane</keyword>
<comment type="similarity">
    <text evidence="2 10">Belongs to the cytochrome c oxidase subunit 3 family.</text>
</comment>
<protein>
    <recommendedName>
        <fullName evidence="3">cytochrome-c oxidase</fullName>
        <ecNumber evidence="3">7.1.1.9</ecNumber>
    </recommendedName>
    <alternativeName>
        <fullName evidence="8">Cytochrome aa3 subunit 3</fullName>
    </alternativeName>
    <alternativeName>
        <fullName evidence="9">Cytochrome c oxidase polypeptide III</fullName>
    </alternativeName>
</protein>
<dbReference type="GO" id="GO:0019646">
    <property type="term" value="P:aerobic electron transport chain"/>
    <property type="evidence" value="ECO:0007669"/>
    <property type="project" value="InterPro"/>
</dbReference>
<proteinExistence type="inferred from homology"/>
<evidence type="ECO:0000256" key="10">
    <source>
        <dbReference type="RuleBase" id="RU003376"/>
    </source>
</evidence>
<dbReference type="InterPro" id="IPR013833">
    <property type="entry name" value="Cyt_c_oxidase_su3_a-hlx"/>
</dbReference>
<organism evidence="13 14">
    <name type="scientific">Sinosporangium siamense</name>
    <dbReference type="NCBI Taxonomy" id="1367973"/>
    <lineage>
        <taxon>Bacteria</taxon>
        <taxon>Bacillati</taxon>
        <taxon>Actinomycetota</taxon>
        <taxon>Actinomycetes</taxon>
        <taxon>Streptosporangiales</taxon>
        <taxon>Streptosporangiaceae</taxon>
        <taxon>Sinosporangium</taxon>
    </lineage>
</organism>
<comment type="subcellular location">
    <subcellularLocation>
        <location evidence="1 10">Cell membrane</location>
        <topology evidence="1 10">Multi-pass membrane protein</topology>
    </subcellularLocation>
</comment>
<dbReference type="RefSeq" id="WP_204029101.1">
    <property type="nucleotide sequence ID" value="NZ_BOOW01000030.1"/>
</dbReference>
<dbReference type="EMBL" id="BOOW01000030">
    <property type="protein sequence ID" value="GII94535.1"/>
    <property type="molecule type" value="Genomic_DNA"/>
</dbReference>
<evidence type="ECO:0000256" key="5">
    <source>
        <dbReference type="ARBA" id="ARBA00022692"/>
    </source>
</evidence>
<sequence length="208" mass="23002">MTEAMGRTLREAVEPPAVSSRAFGRTPAWWGMVLFVATEATLFACLLASYFYIRFSTGGEWPPGGIKDPELSKPLIMTAVLLSSSGPMVWADWAVRRGRIGQLKAGLLLTLALGAAFLGLQATEYSTKLEEFTWNTNTYGSLFYVITGFHGTHVAVGLVMLVFIAIAAFGGKFSGRRHMRVRLVGFYWHFVDAIWLAILFTIYLSPHL</sequence>
<dbReference type="AlphaFoldDB" id="A0A919RKJ3"/>
<evidence type="ECO:0000256" key="3">
    <source>
        <dbReference type="ARBA" id="ARBA00012949"/>
    </source>
</evidence>
<keyword evidence="6 11" id="KW-1133">Transmembrane helix</keyword>
<dbReference type="EC" id="7.1.1.9" evidence="3"/>
<evidence type="ECO:0000256" key="2">
    <source>
        <dbReference type="ARBA" id="ARBA00010581"/>
    </source>
</evidence>
<dbReference type="PROSITE" id="PS50253">
    <property type="entry name" value="COX3"/>
    <property type="match status" value="1"/>
</dbReference>
<evidence type="ECO:0000313" key="14">
    <source>
        <dbReference type="Proteomes" id="UP000606172"/>
    </source>
</evidence>
<evidence type="ECO:0000256" key="8">
    <source>
        <dbReference type="ARBA" id="ARBA00031400"/>
    </source>
</evidence>
<dbReference type="InterPro" id="IPR035973">
    <property type="entry name" value="Cyt_c_oxidase_su3-like_sf"/>
</dbReference>
<dbReference type="PANTHER" id="PTHR11403">
    <property type="entry name" value="CYTOCHROME C OXIDASE SUBUNIT III"/>
    <property type="match status" value="1"/>
</dbReference>
<evidence type="ECO:0000313" key="13">
    <source>
        <dbReference type="EMBL" id="GII94535.1"/>
    </source>
</evidence>
<keyword evidence="7 11" id="KW-0472">Membrane</keyword>
<evidence type="ECO:0000256" key="7">
    <source>
        <dbReference type="ARBA" id="ARBA00023136"/>
    </source>
</evidence>
<accession>A0A919RKJ3</accession>
<evidence type="ECO:0000256" key="9">
    <source>
        <dbReference type="ARBA" id="ARBA00031625"/>
    </source>
</evidence>
<feature type="transmembrane region" description="Helical" evidence="11">
    <location>
        <begin position="29"/>
        <end position="53"/>
    </location>
</feature>
<reference evidence="13" key="1">
    <citation type="submission" date="2021-01" db="EMBL/GenBank/DDBJ databases">
        <title>Whole genome shotgun sequence of Sinosporangium siamense NBRC 109515.</title>
        <authorList>
            <person name="Komaki H."/>
            <person name="Tamura T."/>
        </authorList>
    </citation>
    <scope>NUCLEOTIDE SEQUENCE</scope>
    <source>
        <strain evidence="13">NBRC 109515</strain>
    </source>
</reference>
<dbReference type="InterPro" id="IPR000298">
    <property type="entry name" value="Cyt_c_oxidase-like_su3"/>
</dbReference>
<name>A0A919RKJ3_9ACTN</name>
<dbReference type="GO" id="GO:0005886">
    <property type="term" value="C:plasma membrane"/>
    <property type="evidence" value="ECO:0007669"/>
    <property type="project" value="UniProtKB-SubCell"/>
</dbReference>
<feature type="transmembrane region" description="Helical" evidence="11">
    <location>
        <begin position="142"/>
        <end position="169"/>
    </location>
</feature>
<feature type="transmembrane region" description="Helical" evidence="11">
    <location>
        <begin position="181"/>
        <end position="204"/>
    </location>
</feature>
<comment type="caution">
    <text evidence="13">The sequence shown here is derived from an EMBL/GenBank/DDBJ whole genome shotgun (WGS) entry which is preliminary data.</text>
</comment>
<feature type="transmembrane region" description="Helical" evidence="11">
    <location>
        <begin position="105"/>
        <end position="122"/>
    </location>
</feature>
<evidence type="ECO:0000256" key="11">
    <source>
        <dbReference type="SAM" id="Phobius"/>
    </source>
</evidence>
<keyword evidence="14" id="KW-1185">Reference proteome</keyword>
<dbReference type="Proteomes" id="UP000606172">
    <property type="component" value="Unassembled WGS sequence"/>
</dbReference>
<keyword evidence="5 10" id="KW-0812">Transmembrane</keyword>
<evidence type="ECO:0000256" key="1">
    <source>
        <dbReference type="ARBA" id="ARBA00004651"/>
    </source>
</evidence>
<dbReference type="Pfam" id="PF00510">
    <property type="entry name" value="COX3"/>
    <property type="match status" value="1"/>
</dbReference>
<dbReference type="CDD" id="cd00386">
    <property type="entry name" value="Heme_Cu_Oxidase_III_like"/>
    <property type="match status" value="1"/>
</dbReference>
<dbReference type="SUPFAM" id="SSF81452">
    <property type="entry name" value="Cytochrome c oxidase subunit III-like"/>
    <property type="match status" value="1"/>
</dbReference>
<dbReference type="InterPro" id="IPR024791">
    <property type="entry name" value="Cyt_c/ubiquinol_Oxase_su3"/>
</dbReference>
<feature type="domain" description="Heme-copper oxidase subunit III family profile" evidence="12">
    <location>
        <begin position="1"/>
        <end position="207"/>
    </location>
</feature>
<evidence type="ECO:0000259" key="12">
    <source>
        <dbReference type="PROSITE" id="PS50253"/>
    </source>
</evidence>
<feature type="transmembrane region" description="Helical" evidence="11">
    <location>
        <begin position="73"/>
        <end position="93"/>
    </location>
</feature>
<evidence type="ECO:0000256" key="6">
    <source>
        <dbReference type="ARBA" id="ARBA00022989"/>
    </source>
</evidence>
<gene>
    <name evidence="13" type="ORF">Ssi02_47660</name>
</gene>